<sequence>MKKIVGIIFASILVILLTACSTSKKAEYEIKDGDPLEILEDAGYSLTYNDSYNPSAVLENVEEKVSIEFRISNGSGEIWEINYINKKDKIEELVSEWGLPTDKRKSIARYVDSVNSTGITTQTLWTLICDYSAENNPDALINKSRNNRALKTNTVGQLLNEAGYTFYTRYESYKDGAYKLDINTSNLETGIGYQVNMYKGKFHGLKYTNLSKKIINEEIYYSGKHTGEEKLLIYISNH</sequence>
<evidence type="ECO:0000313" key="2">
    <source>
        <dbReference type="Proteomes" id="UP000673375"/>
    </source>
</evidence>
<name>A0ABS4CEU0_9ENTE</name>
<organism evidence="1 2">
    <name type="scientific">Enterococcus larvae</name>
    <dbReference type="NCBI Taxonomy" id="2794352"/>
    <lineage>
        <taxon>Bacteria</taxon>
        <taxon>Bacillati</taxon>
        <taxon>Bacillota</taxon>
        <taxon>Bacilli</taxon>
        <taxon>Lactobacillales</taxon>
        <taxon>Enterococcaceae</taxon>
        <taxon>Enterococcus</taxon>
    </lineage>
</organism>
<dbReference type="Proteomes" id="UP000673375">
    <property type="component" value="Unassembled WGS sequence"/>
</dbReference>
<comment type="caution">
    <text evidence="1">The sequence shown here is derived from an EMBL/GenBank/DDBJ whole genome shotgun (WGS) entry which is preliminary data.</text>
</comment>
<keyword evidence="2" id="KW-1185">Reference proteome</keyword>
<evidence type="ECO:0000313" key="1">
    <source>
        <dbReference type="EMBL" id="MBP1044908.1"/>
    </source>
</evidence>
<dbReference type="RefSeq" id="WP_209555702.1">
    <property type="nucleotide sequence ID" value="NZ_JAEDXU010000001.1"/>
</dbReference>
<dbReference type="PROSITE" id="PS51257">
    <property type="entry name" value="PROKAR_LIPOPROTEIN"/>
    <property type="match status" value="1"/>
</dbReference>
<protein>
    <recommendedName>
        <fullName evidence="3">Lipoprotein</fullName>
    </recommendedName>
</protein>
<proteinExistence type="predicted"/>
<accession>A0ABS4CEU0</accession>
<dbReference type="EMBL" id="JAEDXU010000001">
    <property type="protein sequence ID" value="MBP1044908.1"/>
    <property type="molecule type" value="Genomic_DNA"/>
</dbReference>
<evidence type="ECO:0008006" key="3">
    <source>
        <dbReference type="Google" id="ProtNLM"/>
    </source>
</evidence>
<reference evidence="1 2" key="1">
    <citation type="submission" date="2020-12" db="EMBL/GenBank/DDBJ databases">
        <title>Vagococcus allomyrinae sp. nov. and Enterococcus lavae sp. nov., isolated from the larvae of Allomyrina dichotoma.</title>
        <authorList>
            <person name="Lee S.D."/>
        </authorList>
    </citation>
    <scope>NUCLEOTIDE SEQUENCE [LARGE SCALE GENOMIC DNA]</scope>
    <source>
        <strain evidence="1 2">BWM-S5</strain>
    </source>
</reference>
<gene>
    <name evidence="1" type="ORF">I6N96_01350</name>
</gene>